<dbReference type="AlphaFoldDB" id="M5EUN5"/>
<dbReference type="Pfam" id="PF00561">
    <property type="entry name" value="Abhydrolase_1"/>
    <property type="match status" value="1"/>
</dbReference>
<name>M5EUN5_9HYPH</name>
<dbReference type="SUPFAM" id="SSF53474">
    <property type="entry name" value="alpha/beta-Hydrolases"/>
    <property type="match status" value="1"/>
</dbReference>
<accession>M5EUN5</accession>
<reference evidence="3 4" key="1">
    <citation type="submission" date="2013-02" db="EMBL/GenBank/DDBJ databases">
        <authorList>
            <person name="Genoscope - CEA"/>
        </authorList>
    </citation>
    <scope>NUCLEOTIDE SEQUENCE [LARGE SCALE GENOMIC DNA]</scope>
    <source>
        <strain evidence="3 4">STM 2683</strain>
    </source>
</reference>
<evidence type="ECO:0000259" key="2">
    <source>
        <dbReference type="Pfam" id="PF12680"/>
    </source>
</evidence>
<dbReference type="eggNOG" id="COG4319">
    <property type="taxonomic scope" value="Bacteria"/>
</dbReference>
<feature type="domain" description="AB hydrolase-1" evidence="1">
    <location>
        <begin position="28"/>
        <end position="132"/>
    </location>
</feature>
<dbReference type="RefSeq" id="WP_008872383.1">
    <property type="nucleotide sequence ID" value="NZ_CAUM01000007.1"/>
</dbReference>
<dbReference type="eggNOG" id="COG1073">
    <property type="taxonomic scope" value="Bacteria"/>
</dbReference>
<evidence type="ECO:0000313" key="3">
    <source>
        <dbReference type="EMBL" id="CCV03391.1"/>
    </source>
</evidence>
<evidence type="ECO:0000313" key="4">
    <source>
        <dbReference type="Proteomes" id="UP000012062"/>
    </source>
</evidence>
<dbReference type="PANTHER" id="PTHR43433:SF8">
    <property type="entry name" value="BIFUNCTIONAL LIPASE_ADENYLATE CYCLASE LIPJ"/>
    <property type="match status" value="1"/>
</dbReference>
<sequence>MRPIETRYTRNGDVRIAYQVVGLGSFDLVFLPGFISNLDLHWEDEGYSRLLKRLSAFSRLILFDKRGTGLSDRVDANHLPSLETRMDDVRAVMDAAGSGRAALLGASEGAPMAMLFACTYPERTRALALYGDYAHFHKWVMQSRPAMNVGGAFDHQSPDTEGGHMEEKMLTKTQAVDGAAIKKAIEGRDGKMLASFYADDALVRVIDRNNPPSKPREIRGRAAISTFWDDICSRAMTHKVDTTIASGDSLAFTQACAYPDGTKVFAAAMLEFKGGRIARQTIVQAWDE</sequence>
<dbReference type="InterPro" id="IPR029058">
    <property type="entry name" value="AB_hydrolase_fold"/>
</dbReference>
<dbReference type="Gene3D" id="3.40.50.1820">
    <property type="entry name" value="alpha/beta hydrolase"/>
    <property type="match status" value="1"/>
</dbReference>
<keyword evidence="4" id="KW-1185">Reference proteome</keyword>
<proteinExistence type="predicted"/>
<dbReference type="InterPro" id="IPR000073">
    <property type="entry name" value="AB_hydrolase_1"/>
</dbReference>
<dbReference type="Pfam" id="PF12680">
    <property type="entry name" value="SnoaL_2"/>
    <property type="match status" value="1"/>
</dbReference>
<feature type="domain" description="SnoaL-like" evidence="2">
    <location>
        <begin position="184"/>
        <end position="279"/>
    </location>
</feature>
<dbReference type="Proteomes" id="UP000012062">
    <property type="component" value="Unassembled WGS sequence"/>
</dbReference>
<dbReference type="Gene3D" id="3.10.450.50">
    <property type="match status" value="1"/>
</dbReference>
<protein>
    <recommendedName>
        <fullName evidence="5">Alpha/beta hydrolase</fullName>
    </recommendedName>
</protein>
<dbReference type="InterPro" id="IPR032710">
    <property type="entry name" value="NTF2-like_dom_sf"/>
</dbReference>
<dbReference type="OrthoDB" id="8087138at2"/>
<comment type="caution">
    <text evidence="3">The sequence shown here is derived from an EMBL/GenBank/DDBJ whole genome shotgun (WGS) entry which is preliminary data.</text>
</comment>
<dbReference type="EMBL" id="CAUM01000007">
    <property type="protein sequence ID" value="CCV03391.1"/>
    <property type="molecule type" value="Genomic_DNA"/>
</dbReference>
<evidence type="ECO:0000259" key="1">
    <source>
        <dbReference type="Pfam" id="PF00561"/>
    </source>
</evidence>
<dbReference type="PANTHER" id="PTHR43433">
    <property type="entry name" value="HYDROLASE, ALPHA/BETA FOLD FAMILY PROTEIN"/>
    <property type="match status" value="1"/>
</dbReference>
<dbReference type="InterPro" id="IPR037401">
    <property type="entry name" value="SnoaL-like"/>
</dbReference>
<dbReference type="SUPFAM" id="SSF54427">
    <property type="entry name" value="NTF2-like"/>
    <property type="match status" value="1"/>
</dbReference>
<dbReference type="STRING" id="1297569.MESS2_1040036"/>
<gene>
    <name evidence="3" type="ORF">MESS2_1040036</name>
</gene>
<evidence type="ECO:0008006" key="5">
    <source>
        <dbReference type="Google" id="ProtNLM"/>
    </source>
</evidence>
<organism evidence="3 4">
    <name type="scientific">Mesorhizobium metallidurans STM 2683</name>
    <dbReference type="NCBI Taxonomy" id="1297569"/>
    <lineage>
        <taxon>Bacteria</taxon>
        <taxon>Pseudomonadati</taxon>
        <taxon>Pseudomonadota</taxon>
        <taxon>Alphaproteobacteria</taxon>
        <taxon>Hyphomicrobiales</taxon>
        <taxon>Phyllobacteriaceae</taxon>
        <taxon>Mesorhizobium</taxon>
    </lineage>
</organism>
<dbReference type="InterPro" id="IPR050471">
    <property type="entry name" value="AB_hydrolase"/>
</dbReference>